<comment type="caution">
    <text evidence="4">The sequence shown here is derived from an EMBL/GenBank/DDBJ whole genome shotgun (WGS) entry which is preliminary data.</text>
</comment>
<dbReference type="PANTHER" id="PTHR42732">
    <property type="entry name" value="BETA-GALACTOSIDASE"/>
    <property type="match status" value="1"/>
</dbReference>
<comment type="similarity">
    <text evidence="1">Belongs to the glycosyl hydrolase 2 family.</text>
</comment>
<sequence length="605" mass="67060">MEPLTAFASDLAGTYPRPQLRRTDWRSLDGEWRFAYDDSEVGAREGWFRTGDFAQRIVVPYPPESPLSGIGDTSYHPVVWYARTLSAAEVARDDADARILLQFGAVDYAATVWVNGSMVATHAGGHSPFTADITDYLAEGGDDLVVVRAIDRPLDIGQPRGKQEWLTEPHSIWYHRTTGIWQPVWIEQVPATHVTELAWRTTRGTDSVVLEVLCNRPLGDDARVDVRLSYEGAPLGHVSAAWPASGAPIIDIPLRDQRNGQHYENLTWTPENPRLIDAVVTVTDGDSVDAVASYLGLRTVGTAAGRFLLNDRPYFVRSVLEQGFWPESHLAAPSADALRAEVQLIKDMGFNAARIHQKAEDPRFLYWADRLGLLLWGEAPAAYEFTPSAMTDLTREWVELVRRDRSHPSIVTWVPLNESWGVRDILTDAPQRAFSRGIADLTRALDPTRPVVSNDGWEHTQSDILTVHDYDGDPETFAQRYADHAALATLFAGYGPSHRMMMAEGEADTVNLPVMVSEFGGIKYEAQASAPAWGYSTSATTEELEAHLRGLFGALLDSTVLSGFCYTQITDTMQEANGLAFENRVPKLPLEVLRSIISGESRSKP</sequence>
<dbReference type="SUPFAM" id="SSF49785">
    <property type="entry name" value="Galactose-binding domain-like"/>
    <property type="match status" value="1"/>
</dbReference>
<dbReference type="SUPFAM" id="SSF51445">
    <property type="entry name" value="(Trans)glycosidases"/>
    <property type="match status" value="1"/>
</dbReference>
<dbReference type="EMBL" id="JAQZCI010000001">
    <property type="protein sequence ID" value="MDD7960906.1"/>
    <property type="molecule type" value="Genomic_DNA"/>
</dbReference>
<dbReference type="Proteomes" id="UP001218170">
    <property type="component" value="Unassembled WGS sequence"/>
</dbReference>
<evidence type="ECO:0000313" key="4">
    <source>
        <dbReference type="EMBL" id="MDD7960906.1"/>
    </source>
</evidence>
<dbReference type="InterPro" id="IPR051913">
    <property type="entry name" value="GH2_Domain-Containing"/>
</dbReference>
<proteinExistence type="inferred from homology"/>
<feature type="domain" description="Glycoside hydrolase family 2 catalytic" evidence="2">
    <location>
        <begin position="305"/>
        <end position="465"/>
    </location>
</feature>
<dbReference type="PANTHER" id="PTHR42732:SF3">
    <property type="entry name" value="HYDROLASE"/>
    <property type="match status" value="1"/>
</dbReference>
<reference evidence="4 5" key="1">
    <citation type="submission" date="2023-02" db="EMBL/GenBank/DDBJ databases">
        <title>Study of novel species of the Microbacterium genus.</title>
        <authorList>
            <person name="Arroyo-Herrera I."/>
            <person name="Roman-Ponce B."/>
            <person name="Vasquez-Murrieta M.S."/>
        </authorList>
    </citation>
    <scope>NUCLEOTIDE SEQUENCE [LARGE SCALE GENOMIC DNA]</scope>
    <source>
        <strain evidence="4 5">NE1TT3</strain>
    </source>
</reference>
<name>A0ABT5SDU0_9MICO</name>
<keyword evidence="5" id="KW-1185">Reference proteome</keyword>
<dbReference type="InterPro" id="IPR008979">
    <property type="entry name" value="Galactose-bd-like_sf"/>
</dbReference>
<dbReference type="Gene3D" id="3.20.20.80">
    <property type="entry name" value="Glycosidases"/>
    <property type="match status" value="1"/>
</dbReference>
<gene>
    <name evidence="4" type="ORF">PUW80_00930</name>
</gene>
<evidence type="ECO:0000313" key="5">
    <source>
        <dbReference type="Proteomes" id="UP001218170"/>
    </source>
</evidence>
<dbReference type="RefSeq" id="WP_274263626.1">
    <property type="nucleotide sequence ID" value="NZ_JAQZCI010000001.1"/>
</dbReference>
<accession>A0ABT5SDU0</accession>
<dbReference type="InterPro" id="IPR006104">
    <property type="entry name" value="Glyco_hydro_2_N"/>
</dbReference>
<evidence type="ECO:0000259" key="2">
    <source>
        <dbReference type="Pfam" id="PF02836"/>
    </source>
</evidence>
<dbReference type="Gene3D" id="2.60.120.260">
    <property type="entry name" value="Galactose-binding domain-like"/>
    <property type="match status" value="1"/>
</dbReference>
<dbReference type="GO" id="GO:0016787">
    <property type="term" value="F:hydrolase activity"/>
    <property type="evidence" value="ECO:0007669"/>
    <property type="project" value="UniProtKB-KW"/>
</dbReference>
<dbReference type="Pfam" id="PF02837">
    <property type="entry name" value="Glyco_hydro_2_N"/>
    <property type="match status" value="1"/>
</dbReference>
<dbReference type="InterPro" id="IPR017853">
    <property type="entry name" value="GH"/>
</dbReference>
<organism evidence="4 5">
    <name type="scientific">Microbacterium thalli</name>
    <dbReference type="NCBI Taxonomy" id="3027921"/>
    <lineage>
        <taxon>Bacteria</taxon>
        <taxon>Bacillati</taxon>
        <taxon>Actinomycetota</taxon>
        <taxon>Actinomycetes</taxon>
        <taxon>Micrococcales</taxon>
        <taxon>Microbacteriaceae</taxon>
        <taxon>Microbacterium</taxon>
    </lineage>
</organism>
<protein>
    <submittedName>
        <fullName evidence="4">Glycoside hydrolase family 2 TIM barrel-domain containing protein</fullName>
    </submittedName>
</protein>
<evidence type="ECO:0000256" key="1">
    <source>
        <dbReference type="ARBA" id="ARBA00007401"/>
    </source>
</evidence>
<keyword evidence="4" id="KW-0378">Hydrolase</keyword>
<dbReference type="InterPro" id="IPR006103">
    <property type="entry name" value="Glyco_hydro_2_cat"/>
</dbReference>
<evidence type="ECO:0000259" key="3">
    <source>
        <dbReference type="Pfam" id="PF02837"/>
    </source>
</evidence>
<feature type="domain" description="Glycosyl hydrolases family 2 sugar binding" evidence="3">
    <location>
        <begin position="26"/>
        <end position="147"/>
    </location>
</feature>
<dbReference type="Pfam" id="PF02836">
    <property type="entry name" value="Glyco_hydro_2_C"/>
    <property type="match status" value="1"/>
</dbReference>